<evidence type="ECO:0000256" key="4">
    <source>
        <dbReference type="ARBA" id="ARBA00023002"/>
    </source>
</evidence>
<dbReference type="InterPro" id="IPR002397">
    <property type="entry name" value="Cyt_P450_B"/>
</dbReference>
<keyword evidence="3 7" id="KW-0479">Metal-binding</keyword>
<evidence type="ECO:0000256" key="2">
    <source>
        <dbReference type="ARBA" id="ARBA00022617"/>
    </source>
</evidence>
<keyword evidence="5 7" id="KW-0408">Iron</keyword>
<dbReference type="FunFam" id="1.10.630.10:FF:000018">
    <property type="entry name" value="Cytochrome P450 monooxygenase"/>
    <property type="match status" value="1"/>
</dbReference>
<dbReference type="PRINTS" id="PR00385">
    <property type="entry name" value="P450"/>
</dbReference>
<dbReference type="PANTHER" id="PTHR46696">
    <property type="entry name" value="P450, PUTATIVE (EUROFUNG)-RELATED"/>
    <property type="match status" value="1"/>
</dbReference>
<accession>A0A0D0NRZ1</accession>
<dbReference type="PROSITE" id="PS00086">
    <property type="entry name" value="CYTOCHROME_P450"/>
    <property type="match status" value="1"/>
</dbReference>
<protein>
    <submittedName>
        <fullName evidence="8">Cytochrome P450</fullName>
    </submittedName>
</protein>
<keyword evidence="6 7" id="KW-0503">Monooxygenase</keyword>
<dbReference type="GO" id="GO:0004497">
    <property type="term" value="F:monooxygenase activity"/>
    <property type="evidence" value="ECO:0007669"/>
    <property type="project" value="UniProtKB-KW"/>
</dbReference>
<dbReference type="SUPFAM" id="SSF48264">
    <property type="entry name" value="Cytochrome P450"/>
    <property type="match status" value="1"/>
</dbReference>
<comment type="similarity">
    <text evidence="1 7">Belongs to the cytochrome P450 family.</text>
</comment>
<keyword evidence="4 7" id="KW-0560">Oxidoreductase</keyword>
<dbReference type="CDD" id="cd20625">
    <property type="entry name" value="CYP164-like"/>
    <property type="match status" value="1"/>
</dbReference>
<dbReference type="InterPro" id="IPR001128">
    <property type="entry name" value="Cyt_P450"/>
</dbReference>
<dbReference type="GO" id="GO:0020037">
    <property type="term" value="F:heme binding"/>
    <property type="evidence" value="ECO:0007669"/>
    <property type="project" value="InterPro"/>
</dbReference>
<evidence type="ECO:0000313" key="8">
    <source>
        <dbReference type="EMBL" id="KIQ61896.1"/>
    </source>
</evidence>
<dbReference type="PATRIC" id="fig|2064.6.peg.4711"/>
<dbReference type="RefSeq" id="WP_043913621.1">
    <property type="nucleotide sequence ID" value="NZ_JXZB01000004.1"/>
</dbReference>
<keyword evidence="9" id="KW-1185">Reference proteome</keyword>
<evidence type="ECO:0000256" key="5">
    <source>
        <dbReference type="ARBA" id="ARBA00023004"/>
    </source>
</evidence>
<organism evidence="8 9">
    <name type="scientific">Kitasatospora griseola</name>
    <name type="common">Streptomyces griseolosporeus</name>
    <dbReference type="NCBI Taxonomy" id="2064"/>
    <lineage>
        <taxon>Bacteria</taxon>
        <taxon>Bacillati</taxon>
        <taxon>Actinomycetota</taxon>
        <taxon>Actinomycetes</taxon>
        <taxon>Kitasatosporales</taxon>
        <taxon>Streptomycetaceae</taxon>
        <taxon>Kitasatospora</taxon>
    </lineage>
</organism>
<gene>
    <name evidence="8" type="ORF">TR51_21925</name>
</gene>
<evidence type="ECO:0000256" key="3">
    <source>
        <dbReference type="ARBA" id="ARBA00022723"/>
    </source>
</evidence>
<reference evidence="8 9" key="1">
    <citation type="submission" date="2015-02" db="EMBL/GenBank/DDBJ databases">
        <title>Draft genome sequence of Kitasatospora griseola MF730-N6, a bafilomycin, terpentecin and satosporin producer.</title>
        <authorList>
            <person name="Arens J.C."/>
            <person name="Haltli B."/>
            <person name="Kerr R.G."/>
        </authorList>
    </citation>
    <scope>NUCLEOTIDE SEQUENCE [LARGE SCALE GENOMIC DNA]</scope>
    <source>
        <strain evidence="8 9">MF730-N6</strain>
    </source>
</reference>
<keyword evidence="2 7" id="KW-0349">Heme</keyword>
<dbReference type="GO" id="GO:0005506">
    <property type="term" value="F:iron ion binding"/>
    <property type="evidence" value="ECO:0007669"/>
    <property type="project" value="InterPro"/>
</dbReference>
<evidence type="ECO:0000313" key="9">
    <source>
        <dbReference type="Proteomes" id="UP000032066"/>
    </source>
</evidence>
<dbReference type="Gene3D" id="1.10.630.10">
    <property type="entry name" value="Cytochrome P450"/>
    <property type="match status" value="1"/>
</dbReference>
<evidence type="ECO:0000256" key="1">
    <source>
        <dbReference type="ARBA" id="ARBA00010617"/>
    </source>
</evidence>
<dbReference type="Pfam" id="PF00067">
    <property type="entry name" value="p450"/>
    <property type="match status" value="2"/>
</dbReference>
<dbReference type="OrthoDB" id="5500002at2"/>
<dbReference type="PANTHER" id="PTHR46696:SF1">
    <property type="entry name" value="CYTOCHROME P450 YJIB-RELATED"/>
    <property type="match status" value="1"/>
</dbReference>
<proteinExistence type="inferred from homology"/>
<evidence type="ECO:0000256" key="6">
    <source>
        <dbReference type="ARBA" id="ARBA00023033"/>
    </source>
</evidence>
<dbReference type="PRINTS" id="PR00359">
    <property type="entry name" value="BP450"/>
</dbReference>
<dbReference type="EMBL" id="JXZB01000004">
    <property type="protein sequence ID" value="KIQ61896.1"/>
    <property type="molecule type" value="Genomic_DNA"/>
</dbReference>
<comment type="caution">
    <text evidence="8">The sequence shown here is derived from an EMBL/GenBank/DDBJ whole genome shotgun (WGS) entry which is preliminary data.</text>
</comment>
<dbReference type="Proteomes" id="UP000032066">
    <property type="component" value="Unassembled WGS sequence"/>
</dbReference>
<dbReference type="InterPro" id="IPR017972">
    <property type="entry name" value="Cyt_P450_CS"/>
</dbReference>
<dbReference type="GO" id="GO:0016705">
    <property type="term" value="F:oxidoreductase activity, acting on paired donors, with incorporation or reduction of molecular oxygen"/>
    <property type="evidence" value="ECO:0007669"/>
    <property type="project" value="InterPro"/>
</dbReference>
<sequence>MDIATIVNGLLGPEGRREPYPLYEELRALGPVVQTDEYMVMVTGHEEADEVLRTPAFGVIDPELATRFEPDYLEHPGQTLLGDSILQRNAPDHGRMRSLISSVFTPRRVAALEPAVTAAVDALLDELAEHGDGPVDFLDAFAFRLPIGVICELLGVPEQDRHLFRPLAADLTVTLEALVEDAELVAADRAAGELSQYFAELAARRRADPKDDLVSALVATADADPQRLSDTELLANLALLLVAGFETTGNLLGNALALLLRHPDTAARLREGALDPAALVDEVLRFDSPVQLTSRIALTEGLTVGGMPVPLHTGVLLLIGAANRDPRRYADPGRFDPDRAAGRPLSFGGGPHYCLGAQLARLEATAALPALLRRFPDLAAAGPAVWRERLVLRGYRTLPVTLTGGAAEPSSR</sequence>
<evidence type="ECO:0000256" key="7">
    <source>
        <dbReference type="RuleBase" id="RU000461"/>
    </source>
</evidence>
<dbReference type="STRING" id="2064.TR51_21925"/>
<dbReference type="AlphaFoldDB" id="A0A0D0NRZ1"/>
<name>A0A0D0NRZ1_KITGR</name>
<dbReference type="InterPro" id="IPR036396">
    <property type="entry name" value="Cyt_P450_sf"/>
</dbReference>